<dbReference type="EMBL" id="CM029051">
    <property type="protein sequence ID" value="KAG2560454.1"/>
    <property type="molecule type" value="Genomic_DNA"/>
</dbReference>
<organism evidence="1 2">
    <name type="scientific">Panicum virgatum</name>
    <name type="common">Blackwell switchgrass</name>
    <dbReference type="NCBI Taxonomy" id="38727"/>
    <lineage>
        <taxon>Eukaryota</taxon>
        <taxon>Viridiplantae</taxon>
        <taxon>Streptophyta</taxon>
        <taxon>Embryophyta</taxon>
        <taxon>Tracheophyta</taxon>
        <taxon>Spermatophyta</taxon>
        <taxon>Magnoliopsida</taxon>
        <taxon>Liliopsida</taxon>
        <taxon>Poales</taxon>
        <taxon>Poaceae</taxon>
        <taxon>PACMAD clade</taxon>
        <taxon>Panicoideae</taxon>
        <taxon>Panicodae</taxon>
        <taxon>Paniceae</taxon>
        <taxon>Panicinae</taxon>
        <taxon>Panicum</taxon>
        <taxon>Panicum sect. Hiantes</taxon>
    </lineage>
</organism>
<accession>A0A8T0PQP9</accession>
<comment type="caution">
    <text evidence="1">The sequence shown here is derived from an EMBL/GenBank/DDBJ whole genome shotgun (WGS) entry which is preliminary data.</text>
</comment>
<reference evidence="1" key="1">
    <citation type="submission" date="2020-05" db="EMBL/GenBank/DDBJ databases">
        <title>WGS assembly of Panicum virgatum.</title>
        <authorList>
            <person name="Lovell J.T."/>
            <person name="Jenkins J."/>
            <person name="Shu S."/>
            <person name="Juenger T.E."/>
            <person name="Schmutz J."/>
        </authorList>
    </citation>
    <scope>NUCLEOTIDE SEQUENCE</scope>
    <source>
        <strain evidence="1">AP13</strain>
    </source>
</reference>
<proteinExistence type="predicted"/>
<dbReference type="AlphaFoldDB" id="A0A8T0PQP9"/>
<keyword evidence="2" id="KW-1185">Reference proteome</keyword>
<name>A0A8T0PQP9_PANVG</name>
<sequence length="171" mass="18598">MGLFSSPAKVYKPVAEVDLGPGSDQHYISPNVRAPRVAGLLVKLLAWVLETPVLGWIVLAALKRDNLVYKLVSDAEIPELPLFTATHTWRDIPEQNVRRTKPGSSPAERVQEAVGCLPALLPEPAAVLAGDPASGFRRWTVRDFHRAHSSGQTTPAVVKKVSLLLTEHGTE</sequence>
<protein>
    <submittedName>
        <fullName evidence="1">Uncharacterized protein</fullName>
    </submittedName>
</protein>
<evidence type="ECO:0000313" key="2">
    <source>
        <dbReference type="Proteomes" id="UP000823388"/>
    </source>
</evidence>
<gene>
    <name evidence="1" type="ORF">PVAP13_8KG062500</name>
</gene>
<dbReference type="Proteomes" id="UP000823388">
    <property type="component" value="Chromosome 8K"/>
</dbReference>
<evidence type="ECO:0000313" key="1">
    <source>
        <dbReference type="EMBL" id="KAG2560454.1"/>
    </source>
</evidence>